<keyword evidence="5 6" id="KW-0472">Membrane</keyword>
<feature type="domain" description="ABC3 transporter permease C-terminal" evidence="7">
    <location>
        <begin position="74"/>
        <end position="195"/>
    </location>
</feature>
<feature type="transmembrane region" description="Helical" evidence="6">
    <location>
        <begin position="599"/>
        <end position="621"/>
    </location>
</feature>
<dbReference type="InterPro" id="IPR038766">
    <property type="entry name" value="Membrane_comp_ABC_pdt"/>
</dbReference>
<dbReference type="PANTHER" id="PTHR30287">
    <property type="entry name" value="MEMBRANE COMPONENT OF PREDICTED ABC SUPERFAMILY METABOLITE UPTAKE TRANSPORTER"/>
    <property type="match status" value="1"/>
</dbReference>
<evidence type="ECO:0000256" key="2">
    <source>
        <dbReference type="ARBA" id="ARBA00022475"/>
    </source>
</evidence>
<gene>
    <name evidence="8" type="ORF">DSM100238_0747</name>
</gene>
<feature type="transmembrane region" description="Helical" evidence="6">
    <location>
        <begin position="74"/>
        <end position="95"/>
    </location>
</feature>
<feature type="transmembrane region" description="Helical" evidence="6">
    <location>
        <begin position="20"/>
        <end position="41"/>
    </location>
</feature>
<dbReference type="Proteomes" id="UP000440041">
    <property type="component" value="Unassembled WGS sequence"/>
</dbReference>
<dbReference type="RefSeq" id="WP_152355358.1">
    <property type="nucleotide sequence ID" value="NZ_JBHLXF010000010.1"/>
</dbReference>
<evidence type="ECO:0000256" key="4">
    <source>
        <dbReference type="ARBA" id="ARBA00022989"/>
    </source>
</evidence>
<dbReference type="OrthoDB" id="3242774at2"/>
<keyword evidence="4 6" id="KW-1133">Transmembrane helix</keyword>
<feature type="transmembrane region" description="Helical" evidence="6">
    <location>
        <begin position="214"/>
        <end position="232"/>
    </location>
</feature>
<dbReference type="EMBL" id="WBSO01000003">
    <property type="protein sequence ID" value="KAB8299713.1"/>
    <property type="molecule type" value="Genomic_DNA"/>
</dbReference>
<dbReference type="AlphaFoldDB" id="A0A6A2VYP8"/>
<feature type="transmembrane region" description="Helical" evidence="6">
    <location>
        <begin position="244"/>
        <end position="270"/>
    </location>
</feature>
<accession>A0A6A2VYP8</accession>
<reference evidence="8 9" key="1">
    <citation type="submission" date="2019-09" db="EMBL/GenBank/DDBJ databases">
        <title>Characterization of the phylogenetic diversity of two novel species belonging to the genus Bifidobacterium: Bifidobacterium cebidarum sp. nov. and Bifidobacterium leontopitheci sp. nov.</title>
        <authorList>
            <person name="Lugli G.A."/>
            <person name="Duranti S."/>
            <person name="Milani C."/>
            <person name="Turroni F."/>
            <person name="Ventura M."/>
        </authorList>
    </citation>
    <scope>NUCLEOTIDE SEQUENCE [LARGE SCALE GENOMIC DNA]</scope>
    <source>
        <strain evidence="8 9">DSM 100238</strain>
    </source>
</reference>
<keyword evidence="2" id="KW-1003">Cell membrane</keyword>
<protein>
    <recommendedName>
        <fullName evidence="7">ABC3 transporter permease C-terminal domain-containing protein</fullName>
    </recommendedName>
</protein>
<evidence type="ECO:0000259" key="7">
    <source>
        <dbReference type="Pfam" id="PF02687"/>
    </source>
</evidence>
<dbReference type="PANTHER" id="PTHR30287:SF2">
    <property type="entry name" value="BLL1001 PROTEIN"/>
    <property type="match status" value="1"/>
</dbReference>
<feature type="transmembrane region" description="Helical" evidence="6">
    <location>
        <begin position="290"/>
        <end position="310"/>
    </location>
</feature>
<comment type="caution">
    <text evidence="8">The sequence shown here is derived from an EMBL/GenBank/DDBJ whole genome shotgun (WGS) entry which is preliminary data.</text>
</comment>
<dbReference type="InterPro" id="IPR003838">
    <property type="entry name" value="ABC3_permease_C"/>
</dbReference>
<name>A0A6A2VYP8_9BIFI</name>
<organism evidence="8 9">
    <name type="scientific">Bifidobacterium apri</name>
    <dbReference type="NCBI Taxonomy" id="1769423"/>
    <lineage>
        <taxon>Bacteria</taxon>
        <taxon>Bacillati</taxon>
        <taxon>Actinomycetota</taxon>
        <taxon>Actinomycetes</taxon>
        <taxon>Bifidobacteriales</taxon>
        <taxon>Bifidobacteriaceae</taxon>
        <taxon>Bifidobacterium</taxon>
    </lineage>
</organism>
<dbReference type="GO" id="GO:0005886">
    <property type="term" value="C:plasma membrane"/>
    <property type="evidence" value="ECO:0007669"/>
    <property type="project" value="UniProtKB-SubCell"/>
</dbReference>
<evidence type="ECO:0000256" key="1">
    <source>
        <dbReference type="ARBA" id="ARBA00004651"/>
    </source>
</evidence>
<feature type="transmembrane region" description="Helical" evidence="6">
    <location>
        <begin position="565"/>
        <end position="587"/>
    </location>
</feature>
<keyword evidence="3 6" id="KW-0812">Transmembrane</keyword>
<feature type="transmembrane region" description="Helical" evidence="6">
    <location>
        <begin position="510"/>
        <end position="529"/>
    </location>
</feature>
<keyword evidence="9" id="KW-1185">Reference proteome</keyword>
<feature type="transmembrane region" description="Helical" evidence="6">
    <location>
        <begin position="162"/>
        <end position="186"/>
    </location>
</feature>
<comment type="subcellular location">
    <subcellularLocation>
        <location evidence="1">Cell membrane</location>
        <topology evidence="1">Multi-pass membrane protein</topology>
    </subcellularLocation>
</comment>
<evidence type="ECO:0000256" key="5">
    <source>
        <dbReference type="ARBA" id="ARBA00023136"/>
    </source>
</evidence>
<evidence type="ECO:0000313" key="9">
    <source>
        <dbReference type="Proteomes" id="UP000440041"/>
    </source>
</evidence>
<sequence>MSSQLSVVSQQFRKRHASSYRTLCISTFATSALVTACALVWKSAQLQDGATAGNTIQRIETNAYYSGSQTLTGIMLLFSLLTALLLIVSATGFVVEEQRKKYALLYLNGATATQIRIILLRSLGAYGSASSVIGCLAGCALCFPLATLLVSAGGAAPSFTVIVHPSAAIGSLAIMICTLTIGILYASKRITNVSPLETIREVVTEKTGTHTRRMVVATIPAIGGMAIGFAPTQIQPEARVFCEILLFIIASAIAAPGIFPTIVRGITAAFTSSAPVVVASRRSVRNASRTASIALPVTILMLVVCPFLTLMDTATAESVSTQMSAIPSSIVARGDSAYEPALSTYLQHESTISSSTVFTTQGFAIDDDDTTLYSIAFTDRRSLTANACGMTTLEGDLADLGENKVAAVGNGKHLGDTITIRGIDNTAHTATIVAIVDDIPGLSPSYLALKGSLHSQGKAQPLMAYINATHSRDVVDTWNATHADNTIQLYTKQGFIDYFIEYRNNGRSGTLLLIGGAALLAVLFLVQAADTAAREHLEQDRMLKTICATPQGIVGISALEGVIDVIAAAILSTVVYAVIWCSLIVISSSDMSFRPPISAKAFIVLTLVCLLTTGIVCGARTRKELG</sequence>
<evidence type="ECO:0000313" key="8">
    <source>
        <dbReference type="EMBL" id="KAB8299713.1"/>
    </source>
</evidence>
<dbReference type="Pfam" id="PF02687">
    <property type="entry name" value="FtsX"/>
    <property type="match status" value="1"/>
</dbReference>
<feature type="transmembrane region" description="Helical" evidence="6">
    <location>
        <begin position="125"/>
        <end position="150"/>
    </location>
</feature>
<evidence type="ECO:0000256" key="6">
    <source>
        <dbReference type="SAM" id="Phobius"/>
    </source>
</evidence>
<evidence type="ECO:0000256" key="3">
    <source>
        <dbReference type="ARBA" id="ARBA00022692"/>
    </source>
</evidence>
<proteinExistence type="predicted"/>